<evidence type="ECO:0000313" key="4">
    <source>
        <dbReference type="EMBL" id="GBG70775.1"/>
    </source>
</evidence>
<protein>
    <submittedName>
        <fullName evidence="4">Uncharacterized protein</fullName>
    </submittedName>
</protein>
<dbReference type="Gramene" id="GBG70775">
    <property type="protein sequence ID" value="GBG70775"/>
    <property type="gene ID" value="CBR_g8073"/>
</dbReference>
<dbReference type="AlphaFoldDB" id="A0A388KL51"/>
<evidence type="ECO:0000256" key="1">
    <source>
        <dbReference type="SAM" id="MobiDB-lite"/>
    </source>
</evidence>
<feature type="signal peptide" evidence="3">
    <location>
        <begin position="1"/>
        <end position="27"/>
    </location>
</feature>
<feature type="compositionally biased region" description="Pro residues" evidence="1">
    <location>
        <begin position="190"/>
        <end position="220"/>
    </location>
</feature>
<evidence type="ECO:0000256" key="2">
    <source>
        <dbReference type="SAM" id="Phobius"/>
    </source>
</evidence>
<dbReference type="EMBL" id="BFEA01000136">
    <property type="protein sequence ID" value="GBG70775.1"/>
    <property type="molecule type" value="Genomic_DNA"/>
</dbReference>
<keyword evidence="2" id="KW-0472">Membrane</keyword>
<dbReference type="Proteomes" id="UP000265515">
    <property type="component" value="Unassembled WGS sequence"/>
</dbReference>
<organism evidence="4 5">
    <name type="scientific">Chara braunii</name>
    <name type="common">Braun's stonewort</name>
    <dbReference type="NCBI Taxonomy" id="69332"/>
    <lineage>
        <taxon>Eukaryota</taxon>
        <taxon>Viridiplantae</taxon>
        <taxon>Streptophyta</taxon>
        <taxon>Charophyceae</taxon>
        <taxon>Charales</taxon>
        <taxon>Characeae</taxon>
        <taxon>Chara</taxon>
    </lineage>
</organism>
<feature type="chain" id="PRO_5017339038" evidence="3">
    <location>
        <begin position="28"/>
        <end position="397"/>
    </location>
</feature>
<gene>
    <name evidence="4" type="ORF">CBR_g8073</name>
</gene>
<reference evidence="4 5" key="1">
    <citation type="journal article" date="2018" name="Cell">
        <title>The Chara Genome: Secondary Complexity and Implications for Plant Terrestrialization.</title>
        <authorList>
            <person name="Nishiyama T."/>
            <person name="Sakayama H."/>
            <person name="Vries J.D."/>
            <person name="Buschmann H."/>
            <person name="Saint-Marcoux D."/>
            <person name="Ullrich K.K."/>
            <person name="Haas F.B."/>
            <person name="Vanderstraeten L."/>
            <person name="Becker D."/>
            <person name="Lang D."/>
            <person name="Vosolsobe S."/>
            <person name="Rombauts S."/>
            <person name="Wilhelmsson P.K.I."/>
            <person name="Janitza P."/>
            <person name="Kern R."/>
            <person name="Heyl A."/>
            <person name="Rumpler F."/>
            <person name="Villalobos L.I.A.C."/>
            <person name="Clay J.M."/>
            <person name="Skokan R."/>
            <person name="Toyoda A."/>
            <person name="Suzuki Y."/>
            <person name="Kagoshima H."/>
            <person name="Schijlen E."/>
            <person name="Tajeshwar N."/>
            <person name="Catarino B."/>
            <person name="Hetherington A.J."/>
            <person name="Saltykova A."/>
            <person name="Bonnot C."/>
            <person name="Breuninger H."/>
            <person name="Symeonidi A."/>
            <person name="Radhakrishnan G.V."/>
            <person name="Van Nieuwerburgh F."/>
            <person name="Deforce D."/>
            <person name="Chang C."/>
            <person name="Karol K.G."/>
            <person name="Hedrich R."/>
            <person name="Ulvskov P."/>
            <person name="Glockner G."/>
            <person name="Delwiche C.F."/>
            <person name="Petrasek J."/>
            <person name="Van de Peer Y."/>
            <person name="Friml J."/>
            <person name="Beilby M."/>
            <person name="Dolan L."/>
            <person name="Kohara Y."/>
            <person name="Sugano S."/>
            <person name="Fujiyama A."/>
            <person name="Delaux P.-M."/>
            <person name="Quint M."/>
            <person name="TheiBen G."/>
            <person name="Hagemann M."/>
            <person name="Harholt J."/>
            <person name="Dunand C."/>
            <person name="Zachgo S."/>
            <person name="Langdale J."/>
            <person name="Maumus F."/>
            <person name="Straeten D.V.D."/>
            <person name="Gould S.B."/>
            <person name="Rensing S.A."/>
        </authorList>
    </citation>
    <scope>NUCLEOTIDE SEQUENCE [LARGE SCALE GENOMIC DNA]</scope>
    <source>
        <strain evidence="4 5">S276</strain>
    </source>
</reference>
<proteinExistence type="predicted"/>
<feature type="transmembrane region" description="Helical" evidence="2">
    <location>
        <begin position="373"/>
        <end position="394"/>
    </location>
</feature>
<name>A0A388KL51_CHABU</name>
<keyword evidence="5" id="KW-1185">Reference proteome</keyword>
<sequence>MELKLLCKLMLGLVAVIALGLVGGASAEVHNKTLDFSLLDPNYPCYSQILLVVLSCSNDPNRTEDCSRVCSTTSAALLNCTVGRADDVTLQVLSSEPYLQICAPGAINNPSALGDVAPQNHPCIAPILQAVAACSDQLNATEQCSTGCSAAATAVLACVADKSDDMSLAVQSQQRIQLCGAGAYNAPGPPPADNVISVPPPPDSNAFFVPPPPPPPPPPADDGSGGPQMPPDYPCRSQVLTADYACANEPNKTEDCSEECKAASPVLSDCIRGRTDVFSDNLSTWTVLDVCGNGAIKGWDATLWKQVSNHTCNASILGVSPVCRDIARSENCTSECKTASRQALACVKNKKDEVSTKVRSEEMFLRCSAAASAVWLSASTISIAALILIVDLLLRLS</sequence>
<comment type="caution">
    <text evidence="4">The sequence shown here is derived from an EMBL/GenBank/DDBJ whole genome shotgun (WGS) entry which is preliminary data.</text>
</comment>
<evidence type="ECO:0000313" key="5">
    <source>
        <dbReference type="Proteomes" id="UP000265515"/>
    </source>
</evidence>
<feature type="region of interest" description="Disordered" evidence="1">
    <location>
        <begin position="190"/>
        <end position="233"/>
    </location>
</feature>
<accession>A0A388KL51</accession>
<evidence type="ECO:0000256" key="3">
    <source>
        <dbReference type="SAM" id="SignalP"/>
    </source>
</evidence>
<keyword evidence="3" id="KW-0732">Signal</keyword>
<keyword evidence="2" id="KW-1133">Transmembrane helix</keyword>
<keyword evidence="2" id="KW-0812">Transmembrane</keyword>